<comment type="caution">
    <text evidence="7">The sequence shown here is derived from an EMBL/GenBank/DDBJ whole genome shotgun (WGS) entry which is preliminary data.</text>
</comment>
<organism evidence="7 8">
    <name type="scientific">Ignatzschineria ureiclastica</name>
    <dbReference type="NCBI Taxonomy" id="472582"/>
    <lineage>
        <taxon>Bacteria</taxon>
        <taxon>Pseudomonadati</taxon>
        <taxon>Pseudomonadota</taxon>
        <taxon>Gammaproteobacteria</taxon>
        <taxon>Cardiobacteriales</taxon>
        <taxon>Ignatzschineriaceae</taxon>
        <taxon>Ignatzschineria</taxon>
    </lineage>
</organism>
<keyword evidence="3 6" id="KW-0732">Signal</keyword>
<feature type="signal peptide" evidence="6">
    <location>
        <begin position="1"/>
        <end position="22"/>
    </location>
</feature>
<dbReference type="EMBL" id="QEWQ01000004">
    <property type="protein sequence ID" value="PWD80939.1"/>
    <property type="molecule type" value="Genomic_DNA"/>
</dbReference>
<evidence type="ECO:0000256" key="3">
    <source>
        <dbReference type="ARBA" id="ARBA00022729"/>
    </source>
</evidence>
<sequence>MKLSSKLILALGFSGLTTIAQADSLSLGLIGEIDQSPYIGVDHDNNVKPYINYESPYLYIDGLEAGFYLHQSAMQQLTLGVLYDETGFKPKHSDNWQMKQLDRRKYSAMATLDYTVITSFGAFGATLNHDILGRSKGTTFAVNYSVAQTFDKLTVMPSIGLTWQDRRYNNYYYGITEAESKRSGLAQYKSKQGINPYIELNLSYQATPKWQIMGTARYDHLNKQIRRSPMVNRNNLYSLQLGFAYQF</sequence>
<dbReference type="PANTHER" id="PTHR38776:SF1">
    <property type="entry name" value="MLTA-INTERACTING PROTEIN-RELATED"/>
    <property type="match status" value="1"/>
</dbReference>
<comment type="similarity">
    <text evidence="2">Belongs to the MipA/OmpV family.</text>
</comment>
<dbReference type="RefSeq" id="WP_109189589.1">
    <property type="nucleotide sequence ID" value="NZ_BMYA01000002.1"/>
</dbReference>
<evidence type="ECO:0000256" key="6">
    <source>
        <dbReference type="SAM" id="SignalP"/>
    </source>
</evidence>
<comment type="subcellular location">
    <subcellularLocation>
        <location evidence="1">Cell outer membrane</location>
    </subcellularLocation>
</comment>
<gene>
    <name evidence="7" type="ORF">DC083_07505</name>
</gene>
<evidence type="ECO:0000313" key="7">
    <source>
        <dbReference type="EMBL" id="PWD80939.1"/>
    </source>
</evidence>
<dbReference type="Proteomes" id="UP000245020">
    <property type="component" value="Unassembled WGS sequence"/>
</dbReference>
<evidence type="ECO:0000256" key="5">
    <source>
        <dbReference type="ARBA" id="ARBA00023237"/>
    </source>
</evidence>
<accession>A0A2U2AEF7</accession>
<keyword evidence="4" id="KW-0472">Membrane</keyword>
<protein>
    <submittedName>
        <fullName evidence="7">MipA/OmpV family protein</fullName>
    </submittedName>
</protein>
<evidence type="ECO:0000256" key="1">
    <source>
        <dbReference type="ARBA" id="ARBA00004442"/>
    </source>
</evidence>
<name>A0A2U2AEF7_9GAMM</name>
<keyword evidence="5" id="KW-0998">Cell outer membrane</keyword>
<feature type="chain" id="PRO_5015755818" evidence="6">
    <location>
        <begin position="23"/>
        <end position="247"/>
    </location>
</feature>
<dbReference type="OrthoDB" id="8562138at2"/>
<dbReference type="PANTHER" id="PTHR38776">
    <property type="entry name" value="MLTA-INTERACTING PROTEIN-RELATED"/>
    <property type="match status" value="1"/>
</dbReference>
<evidence type="ECO:0000256" key="4">
    <source>
        <dbReference type="ARBA" id="ARBA00023136"/>
    </source>
</evidence>
<proteinExistence type="inferred from homology"/>
<dbReference type="InterPro" id="IPR010583">
    <property type="entry name" value="MipA"/>
</dbReference>
<evidence type="ECO:0000313" key="8">
    <source>
        <dbReference type="Proteomes" id="UP000245020"/>
    </source>
</evidence>
<evidence type="ECO:0000256" key="2">
    <source>
        <dbReference type="ARBA" id="ARBA00005722"/>
    </source>
</evidence>
<dbReference type="GO" id="GO:0009252">
    <property type="term" value="P:peptidoglycan biosynthetic process"/>
    <property type="evidence" value="ECO:0007669"/>
    <property type="project" value="TreeGrafter"/>
</dbReference>
<keyword evidence="8" id="KW-1185">Reference proteome</keyword>
<reference evidence="8" key="1">
    <citation type="submission" date="2018-05" db="EMBL/GenBank/DDBJ databases">
        <title>Ignatzschineria dubaiensis sp. nov., isolated from necrotic foot tissues of dromedaries (Camelus dromedarius) and associated maggots in Dubai, United Arab Emirates.</title>
        <authorList>
            <person name="Tsang C.C."/>
            <person name="Tang J.Y.M."/>
            <person name="Fong J.Y.H."/>
            <person name="Kinne J."/>
            <person name="Lee H.H."/>
            <person name="Joseph M."/>
            <person name="Jose S."/>
            <person name="Schuster R.K."/>
            <person name="Tang Y."/>
            <person name="Sivakumar S."/>
            <person name="Chen J.H.K."/>
            <person name="Teng J.L.L."/>
            <person name="Lau S.K.P."/>
            <person name="Wernery U."/>
            <person name="Woo P.C.Y."/>
        </authorList>
    </citation>
    <scope>NUCLEOTIDE SEQUENCE [LARGE SCALE GENOMIC DNA]</scope>
    <source>
        <strain evidence="8">KCTC 22644</strain>
    </source>
</reference>
<dbReference type="Pfam" id="PF06629">
    <property type="entry name" value="MipA"/>
    <property type="match status" value="1"/>
</dbReference>
<dbReference type="GO" id="GO:0009279">
    <property type="term" value="C:cell outer membrane"/>
    <property type="evidence" value="ECO:0007669"/>
    <property type="project" value="UniProtKB-SubCell"/>
</dbReference>
<dbReference type="AlphaFoldDB" id="A0A2U2AEF7"/>